<evidence type="ECO:0000313" key="2">
    <source>
        <dbReference type="Proteomes" id="UP000234323"/>
    </source>
</evidence>
<sequence length="152" mass="17172">MFNDYFQELAQRNIHIIVQVPVTETIEEALRNAVSYWAELKDKLVKKFELEHPELSTIFMKRTLIASGIPAINKRPSFILHSLPNISDNSGHLSLYELLCKSFGIYLSLSAGNGYKNLGSQDMDVSIDELGKHLIANDPEKTLSMHLNSLVQ</sequence>
<gene>
    <name evidence="1" type="ORF">RhiirA4_455718</name>
</gene>
<keyword evidence="2" id="KW-1185">Reference proteome</keyword>
<dbReference type="AlphaFoldDB" id="A0A2I1G5U1"/>
<dbReference type="Proteomes" id="UP000234323">
    <property type="component" value="Unassembled WGS sequence"/>
</dbReference>
<evidence type="ECO:0000313" key="1">
    <source>
        <dbReference type="EMBL" id="PKY41995.1"/>
    </source>
</evidence>
<comment type="caution">
    <text evidence="1">The sequence shown here is derived from an EMBL/GenBank/DDBJ whole genome shotgun (WGS) entry which is preliminary data.</text>
</comment>
<proteinExistence type="predicted"/>
<accession>A0A2I1G5U1</accession>
<protein>
    <submittedName>
        <fullName evidence="1">Uncharacterized protein</fullName>
    </submittedName>
</protein>
<name>A0A2I1G5U1_9GLOM</name>
<reference evidence="1 2" key="1">
    <citation type="submission" date="2015-10" db="EMBL/GenBank/DDBJ databases">
        <title>Genome analyses suggest a sexual origin of heterokaryosis in a supposedly ancient asexual fungus.</title>
        <authorList>
            <person name="Ropars J."/>
            <person name="Sedzielewska K."/>
            <person name="Noel J."/>
            <person name="Charron P."/>
            <person name="Farinelli L."/>
            <person name="Marton T."/>
            <person name="Kruger M."/>
            <person name="Pelin A."/>
            <person name="Brachmann A."/>
            <person name="Corradi N."/>
        </authorList>
    </citation>
    <scope>NUCLEOTIDE SEQUENCE [LARGE SCALE GENOMIC DNA]</scope>
    <source>
        <strain evidence="1 2">A4</strain>
    </source>
</reference>
<dbReference type="EMBL" id="LLXI01000177">
    <property type="protein sequence ID" value="PKY41995.1"/>
    <property type="molecule type" value="Genomic_DNA"/>
</dbReference>
<organism evidence="1 2">
    <name type="scientific">Rhizophagus irregularis</name>
    <dbReference type="NCBI Taxonomy" id="588596"/>
    <lineage>
        <taxon>Eukaryota</taxon>
        <taxon>Fungi</taxon>
        <taxon>Fungi incertae sedis</taxon>
        <taxon>Mucoromycota</taxon>
        <taxon>Glomeromycotina</taxon>
        <taxon>Glomeromycetes</taxon>
        <taxon>Glomerales</taxon>
        <taxon>Glomeraceae</taxon>
        <taxon>Rhizophagus</taxon>
    </lineage>
</organism>